<dbReference type="Proteomes" id="UP000076842">
    <property type="component" value="Unassembled WGS sequence"/>
</dbReference>
<sequence>MASVAPKRKRGHPMLVPLSSDEEEVAESWPEIEKQLLEEDANYKHPENMIANPNVWLPEGDMRVFGAAPMHDELDLRVCKDCGKPVLASAAATHLENCKKIKALPAPKQPAKGKKTDAKAKGSPVKNGKKRKAEEDAEDEDLEDTPPKKKTKKENKVPGESGKGGRFKGPINLDIHCGVINDKGVPCSRKLTCKSHAMGPKRAVVGRSRPFDELQQEMLRLNPKYKEPMKRKTKEEKAAEKAREKEEKRLEKEREKGLKNEEKAKLMAGKAALKAGSTVVVKGVGGGKKKGTAAQRAAAAAAEAAELEAERQLDSEEEVDALVLVAQRLKKRAQPITPVPGATLFFLQRMANYAPCRDELLEALGAGQSQTRVSMGNMMGGAAQHGMTVQQATAVS</sequence>
<dbReference type="PANTHER" id="PTHR47805">
    <property type="entry name" value="SAGA-ASSOCIATED FACTOR 73"/>
    <property type="match status" value="1"/>
</dbReference>
<dbReference type="GO" id="GO:0006357">
    <property type="term" value="P:regulation of transcription by RNA polymerase II"/>
    <property type="evidence" value="ECO:0007669"/>
    <property type="project" value="TreeGrafter"/>
</dbReference>
<dbReference type="GO" id="GO:1904802">
    <property type="term" value="P:RITS complex assembly"/>
    <property type="evidence" value="ECO:0007669"/>
    <property type="project" value="TreeGrafter"/>
</dbReference>
<dbReference type="GO" id="GO:0031048">
    <property type="term" value="P:regulatory ncRNA-mediated heterochromatin formation"/>
    <property type="evidence" value="ECO:0007669"/>
    <property type="project" value="TreeGrafter"/>
</dbReference>
<dbReference type="EMBL" id="KV424084">
    <property type="protein sequence ID" value="KZT51931.1"/>
    <property type="molecule type" value="Genomic_DNA"/>
</dbReference>
<feature type="domain" description="SCA7" evidence="3">
    <location>
        <begin position="164"/>
        <end position="230"/>
    </location>
</feature>
<feature type="compositionally biased region" description="Basic residues" evidence="2">
    <location>
        <begin position="1"/>
        <end position="12"/>
    </location>
</feature>
<dbReference type="Pfam" id="PF08313">
    <property type="entry name" value="SCA7"/>
    <property type="match status" value="1"/>
</dbReference>
<dbReference type="InterPro" id="IPR013243">
    <property type="entry name" value="SCA7_dom"/>
</dbReference>
<dbReference type="PROSITE" id="PS51505">
    <property type="entry name" value="SCA7"/>
    <property type="match status" value="1"/>
</dbReference>
<dbReference type="InterPro" id="IPR037804">
    <property type="entry name" value="SGF73"/>
</dbReference>
<gene>
    <name evidence="4" type="ORF">CALCODRAFT_521039</name>
</gene>
<name>A0A165D2I4_9BASI</name>
<dbReference type="InParanoid" id="A0A165D2I4"/>
<dbReference type="STRING" id="1353952.A0A165D2I4"/>
<evidence type="ECO:0000256" key="1">
    <source>
        <dbReference type="SAM" id="Coils"/>
    </source>
</evidence>
<dbReference type="Gene3D" id="3.30.160.60">
    <property type="entry name" value="Classic Zinc Finger"/>
    <property type="match status" value="1"/>
</dbReference>
<dbReference type="OrthoDB" id="21678at2759"/>
<dbReference type="GO" id="GO:0000124">
    <property type="term" value="C:SAGA complex"/>
    <property type="evidence" value="ECO:0007669"/>
    <property type="project" value="InterPro"/>
</dbReference>
<keyword evidence="5" id="KW-1185">Reference proteome</keyword>
<reference evidence="4 5" key="1">
    <citation type="journal article" date="2016" name="Mol. Biol. Evol.">
        <title>Comparative Genomics of Early-Diverging Mushroom-Forming Fungi Provides Insights into the Origins of Lignocellulose Decay Capabilities.</title>
        <authorList>
            <person name="Nagy L.G."/>
            <person name="Riley R."/>
            <person name="Tritt A."/>
            <person name="Adam C."/>
            <person name="Daum C."/>
            <person name="Floudas D."/>
            <person name="Sun H."/>
            <person name="Yadav J.S."/>
            <person name="Pangilinan J."/>
            <person name="Larsson K.H."/>
            <person name="Matsuura K."/>
            <person name="Barry K."/>
            <person name="Labutti K."/>
            <person name="Kuo R."/>
            <person name="Ohm R.A."/>
            <person name="Bhattacharya S.S."/>
            <person name="Shirouzu T."/>
            <person name="Yoshinaga Y."/>
            <person name="Martin F.M."/>
            <person name="Grigoriev I.V."/>
            <person name="Hibbett D.S."/>
        </authorList>
    </citation>
    <scope>NUCLEOTIDE SEQUENCE [LARGE SCALE GENOMIC DNA]</scope>
    <source>
        <strain evidence="4 5">HHB12733</strain>
    </source>
</reference>
<accession>A0A165D2I4</accession>
<feature type="region of interest" description="Disordered" evidence="2">
    <location>
        <begin position="1"/>
        <end position="24"/>
    </location>
</feature>
<organism evidence="4 5">
    <name type="scientific">Calocera cornea HHB12733</name>
    <dbReference type="NCBI Taxonomy" id="1353952"/>
    <lineage>
        <taxon>Eukaryota</taxon>
        <taxon>Fungi</taxon>
        <taxon>Dikarya</taxon>
        <taxon>Basidiomycota</taxon>
        <taxon>Agaricomycotina</taxon>
        <taxon>Dacrymycetes</taxon>
        <taxon>Dacrymycetales</taxon>
        <taxon>Dacrymycetaceae</taxon>
        <taxon>Calocera</taxon>
    </lineage>
</organism>
<evidence type="ECO:0000313" key="4">
    <source>
        <dbReference type="EMBL" id="KZT51931.1"/>
    </source>
</evidence>
<evidence type="ECO:0000259" key="3">
    <source>
        <dbReference type="PROSITE" id="PS51505"/>
    </source>
</evidence>
<proteinExistence type="predicted"/>
<feature type="coiled-coil region" evidence="1">
    <location>
        <begin position="290"/>
        <end position="319"/>
    </location>
</feature>
<keyword evidence="1" id="KW-0175">Coiled coil</keyword>
<evidence type="ECO:0000313" key="5">
    <source>
        <dbReference type="Proteomes" id="UP000076842"/>
    </source>
</evidence>
<feature type="region of interest" description="Disordered" evidence="2">
    <location>
        <begin position="228"/>
        <end position="258"/>
    </location>
</feature>
<feature type="region of interest" description="Disordered" evidence="2">
    <location>
        <begin position="106"/>
        <end position="168"/>
    </location>
</feature>
<dbReference type="AlphaFoldDB" id="A0A165D2I4"/>
<evidence type="ECO:0000256" key="2">
    <source>
        <dbReference type="SAM" id="MobiDB-lite"/>
    </source>
</evidence>
<feature type="compositionally biased region" description="Acidic residues" evidence="2">
    <location>
        <begin position="135"/>
        <end position="144"/>
    </location>
</feature>
<dbReference type="PANTHER" id="PTHR47805:SF1">
    <property type="entry name" value="SAGA-ASSOCIATED FACTOR 73"/>
    <property type="match status" value="1"/>
</dbReference>
<protein>
    <submittedName>
        <fullName evidence="4">SCA7-domain-containing protein</fullName>
    </submittedName>
</protein>